<protein>
    <submittedName>
        <fullName evidence="1">Uncharacterized protein</fullName>
    </submittedName>
</protein>
<keyword evidence="2" id="KW-1185">Reference proteome</keyword>
<organism evidence="1 2">
    <name type="scientific">Anaerobacillus alkaliphilus</name>
    <dbReference type="NCBI Taxonomy" id="1548597"/>
    <lineage>
        <taxon>Bacteria</taxon>
        <taxon>Bacillati</taxon>
        <taxon>Bacillota</taxon>
        <taxon>Bacilli</taxon>
        <taxon>Bacillales</taxon>
        <taxon>Bacillaceae</taxon>
        <taxon>Anaerobacillus</taxon>
    </lineage>
</organism>
<proteinExistence type="predicted"/>
<evidence type="ECO:0000313" key="2">
    <source>
        <dbReference type="Proteomes" id="UP000290649"/>
    </source>
</evidence>
<dbReference type="Proteomes" id="UP000290649">
    <property type="component" value="Unassembled WGS sequence"/>
</dbReference>
<dbReference type="OrthoDB" id="2886099at2"/>
<dbReference type="RefSeq" id="WP_129076605.1">
    <property type="nucleotide sequence ID" value="NZ_QOUX01000001.1"/>
</dbReference>
<sequence>MKNIADVVHIGELIAVSKVFQLNPFQMITLIEQGQMEVFETKEAFLEKYGEKETYDELEDWCELNDGKIFTKPK</sequence>
<comment type="caution">
    <text evidence="1">The sequence shown here is derived from an EMBL/GenBank/DDBJ whole genome shotgun (WGS) entry which is preliminary data.</text>
</comment>
<reference evidence="1 2" key="1">
    <citation type="journal article" date="2019" name="Int. J. Syst. Evol. Microbiol.">
        <title>Anaerobacillus alkaliphilus sp. nov., a novel alkaliphilic and moderately halophilic bacterium.</title>
        <authorList>
            <person name="Borsodi A.K."/>
            <person name="Aszalos J.M."/>
            <person name="Bihari P."/>
            <person name="Nagy I."/>
            <person name="Schumann P."/>
            <person name="Sproer C."/>
            <person name="Kovacs A.L."/>
            <person name="Boka K."/>
            <person name="Dobosy P."/>
            <person name="Ovari M."/>
            <person name="Szili-Kovacs T."/>
            <person name="Toth E."/>
        </authorList>
    </citation>
    <scope>NUCLEOTIDE SEQUENCE [LARGE SCALE GENOMIC DNA]</scope>
    <source>
        <strain evidence="1 2">B16-10</strain>
    </source>
</reference>
<accession>A0A4V1LGX5</accession>
<dbReference type="AlphaFoldDB" id="A0A4V1LGX5"/>
<evidence type="ECO:0000313" key="1">
    <source>
        <dbReference type="EMBL" id="RXJ04255.1"/>
    </source>
</evidence>
<name>A0A4V1LGX5_9BACI</name>
<dbReference type="EMBL" id="QOUX01000001">
    <property type="protein sequence ID" value="RXJ04255.1"/>
    <property type="molecule type" value="Genomic_DNA"/>
</dbReference>
<gene>
    <name evidence="1" type="ORF">DS745_02395</name>
</gene>